<name>A0AAV0WG15_9HEMI</name>
<proteinExistence type="predicted"/>
<gene>
    <name evidence="2" type="ORF">MEUPH1_LOCUS10698</name>
</gene>
<keyword evidence="3" id="KW-1185">Reference proteome</keyword>
<dbReference type="Proteomes" id="UP001160148">
    <property type="component" value="Unassembled WGS sequence"/>
</dbReference>
<feature type="region of interest" description="Disordered" evidence="1">
    <location>
        <begin position="1"/>
        <end position="70"/>
    </location>
</feature>
<feature type="compositionally biased region" description="Basic and acidic residues" evidence="1">
    <location>
        <begin position="52"/>
        <end position="61"/>
    </location>
</feature>
<evidence type="ECO:0000313" key="3">
    <source>
        <dbReference type="Proteomes" id="UP001160148"/>
    </source>
</evidence>
<feature type="compositionally biased region" description="Basic and acidic residues" evidence="1">
    <location>
        <begin position="10"/>
        <end position="23"/>
    </location>
</feature>
<protein>
    <submittedName>
        <fullName evidence="2">Uncharacterized protein</fullName>
    </submittedName>
</protein>
<evidence type="ECO:0000313" key="2">
    <source>
        <dbReference type="EMBL" id="CAI6354742.1"/>
    </source>
</evidence>
<sequence>MTQSTPSSRATKEGVGNEDRRELNSTICHRSHAGVEAQLGGSEPVHQPRPIIEGEGRERTPTRTAGSITNLDKTNYCRPKAKL</sequence>
<reference evidence="2 3" key="1">
    <citation type="submission" date="2023-01" db="EMBL/GenBank/DDBJ databases">
        <authorList>
            <person name="Whitehead M."/>
        </authorList>
    </citation>
    <scope>NUCLEOTIDE SEQUENCE [LARGE SCALE GENOMIC DNA]</scope>
</reference>
<dbReference type="EMBL" id="CARXXK010000002">
    <property type="protein sequence ID" value="CAI6354742.1"/>
    <property type="molecule type" value="Genomic_DNA"/>
</dbReference>
<dbReference type="AlphaFoldDB" id="A0AAV0WG15"/>
<comment type="caution">
    <text evidence="2">The sequence shown here is derived from an EMBL/GenBank/DDBJ whole genome shotgun (WGS) entry which is preliminary data.</text>
</comment>
<accession>A0AAV0WG15</accession>
<organism evidence="2 3">
    <name type="scientific">Macrosiphum euphorbiae</name>
    <name type="common">potato aphid</name>
    <dbReference type="NCBI Taxonomy" id="13131"/>
    <lineage>
        <taxon>Eukaryota</taxon>
        <taxon>Metazoa</taxon>
        <taxon>Ecdysozoa</taxon>
        <taxon>Arthropoda</taxon>
        <taxon>Hexapoda</taxon>
        <taxon>Insecta</taxon>
        <taxon>Pterygota</taxon>
        <taxon>Neoptera</taxon>
        <taxon>Paraneoptera</taxon>
        <taxon>Hemiptera</taxon>
        <taxon>Sternorrhyncha</taxon>
        <taxon>Aphidomorpha</taxon>
        <taxon>Aphidoidea</taxon>
        <taxon>Aphididae</taxon>
        <taxon>Macrosiphini</taxon>
        <taxon>Macrosiphum</taxon>
    </lineage>
</organism>
<evidence type="ECO:0000256" key="1">
    <source>
        <dbReference type="SAM" id="MobiDB-lite"/>
    </source>
</evidence>